<dbReference type="InterPro" id="IPR035069">
    <property type="entry name" value="TTHA1013/TTHA0281-like"/>
</dbReference>
<name>A0A1D7U7E0_9HYPH</name>
<dbReference type="STRING" id="1526658.BHK69_25060"/>
<dbReference type="AlphaFoldDB" id="A0A1D7U7E0"/>
<organism evidence="2 3">
    <name type="scientific">Bosea vaviloviae</name>
    <dbReference type="NCBI Taxonomy" id="1526658"/>
    <lineage>
        <taxon>Bacteria</taxon>
        <taxon>Pseudomonadati</taxon>
        <taxon>Pseudomonadota</taxon>
        <taxon>Alphaproteobacteria</taxon>
        <taxon>Hyphomicrobiales</taxon>
        <taxon>Boseaceae</taxon>
        <taxon>Bosea</taxon>
    </lineage>
</organism>
<dbReference type="SUPFAM" id="SSF143100">
    <property type="entry name" value="TTHA1013/TTHA0281-like"/>
    <property type="match status" value="1"/>
</dbReference>
<dbReference type="EMBL" id="CP017147">
    <property type="protein sequence ID" value="AOO83281.1"/>
    <property type="molecule type" value="Genomic_DNA"/>
</dbReference>
<evidence type="ECO:0000313" key="2">
    <source>
        <dbReference type="EMBL" id="AOO83281.1"/>
    </source>
</evidence>
<dbReference type="Pfam" id="PF15919">
    <property type="entry name" value="HicB_lk_antitox"/>
    <property type="match status" value="1"/>
</dbReference>
<dbReference type="OrthoDB" id="9807959at2"/>
<accession>A0A1D7U7E0</accession>
<dbReference type="Proteomes" id="UP000094969">
    <property type="component" value="Chromosome"/>
</dbReference>
<dbReference type="InterPro" id="IPR031807">
    <property type="entry name" value="HicB-like"/>
</dbReference>
<dbReference type="PANTHER" id="PTHR34504:SF2">
    <property type="entry name" value="UPF0150 PROTEIN SSL0259"/>
    <property type="match status" value="1"/>
</dbReference>
<feature type="domain" description="HicB-like antitoxin of toxin-antitoxin system" evidence="1">
    <location>
        <begin position="4"/>
        <end position="76"/>
    </location>
</feature>
<protein>
    <recommendedName>
        <fullName evidence="1">HicB-like antitoxin of toxin-antitoxin system domain-containing protein</fullName>
    </recommendedName>
</protein>
<dbReference type="KEGG" id="bvv:BHK69_25060"/>
<dbReference type="PANTHER" id="PTHR34504">
    <property type="entry name" value="ANTITOXIN HICB"/>
    <property type="match status" value="1"/>
</dbReference>
<evidence type="ECO:0000259" key="1">
    <source>
        <dbReference type="Pfam" id="PF15919"/>
    </source>
</evidence>
<evidence type="ECO:0000313" key="3">
    <source>
        <dbReference type="Proteomes" id="UP000094969"/>
    </source>
</evidence>
<proteinExistence type="predicted"/>
<dbReference type="InterPro" id="IPR051404">
    <property type="entry name" value="TA_system_antitoxin"/>
</dbReference>
<reference evidence="2 3" key="1">
    <citation type="journal article" date="2015" name="Antonie Van Leeuwenhoek">
        <title>Bosea vaviloviae sp. nov., a new species of slow-growing rhizobia isolated from nodules of the relict species Vavilovia formosa (Stev.) Fed.</title>
        <authorList>
            <person name="Safronova V.I."/>
            <person name="Kuznetsova I.G."/>
            <person name="Sazanova A.L."/>
            <person name="Kimeklis A.K."/>
            <person name="Belimov A.A."/>
            <person name="Andronov E.E."/>
            <person name="Pinaev A.G."/>
            <person name="Chizhevskaya E.P."/>
            <person name="Pukhaev A.R."/>
            <person name="Popov K.P."/>
            <person name="Willems A."/>
            <person name="Tikhonovich I.A."/>
        </authorList>
    </citation>
    <scope>NUCLEOTIDE SEQUENCE [LARGE SCALE GENOMIC DNA]</scope>
    <source>
        <strain evidence="2 3">Vaf18</strain>
    </source>
</reference>
<keyword evidence="3" id="KW-1185">Reference proteome</keyword>
<dbReference type="Gene3D" id="3.30.160.250">
    <property type="match status" value="1"/>
</dbReference>
<sequence>MTHYVAIIEDAGPDQAVGVWFPDLPGCFSAGDTLDEALTNAPEAVALWFEDLEGEGRAIPRARTPSELKADPEVSTDMANHVIALIPAPGRALQPAAE</sequence>
<gene>
    <name evidence="2" type="ORF">BHK69_25060</name>
</gene>
<dbReference type="RefSeq" id="WP_069692481.1">
    <property type="nucleotide sequence ID" value="NZ_CP017147.1"/>
</dbReference>